<dbReference type="KEGG" id="hwc:Hqrw_1370"/>
<sequence length="214" mass="23100">MQTFISPIGFNTTSVTRSLLEHGIDSEDTVQLIRPATETNDNRATEAVEDVKRLLQEIEPKIVVHTESIPHNDFEDAVMTCSNLLRTADGEVVVSLSGGARDVLLPLTVATMAHEAAITTTLGYSDIDGQVREFGLPSVSTMPSKGALETLRVVADANSSVTLPELSDNLEAVKSTITRHVSSLEDAGYVTSWIKERNKHVSITLSGRLCIAVV</sequence>
<feature type="domain" description="Csa3 N-terminal" evidence="2">
    <location>
        <begin position="3"/>
        <end position="115"/>
    </location>
</feature>
<dbReference type="HOGENOM" id="CLU_107894_0_0_2"/>
<dbReference type="SUPFAM" id="SSF46785">
    <property type="entry name" value="Winged helix' DNA-binding domain"/>
    <property type="match status" value="1"/>
</dbReference>
<dbReference type="Pfam" id="PF09339">
    <property type="entry name" value="HTH_IclR"/>
    <property type="match status" value="1"/>
</dbReference>
<dbReference type="GO" id="GO:0006355">
    <property type="term" value="P:regulation of DNA-templated transcription"/>
    <property type="evidence" value="ECO:0007669"/>
    <property type="project" value="InterPro"/>
</dbReference>
<evidence type="ECO:0000313" key="3">
    <source>
        <dbReference type="EMBL" id="CCC39325.1"/>
    </source>
</evidence>
<dbReference type="InterPro" id="IPR054588">
    <property type="entry name" value="Csa3_N"/>
</dbReference>
<protein>
    <submittedName>
        <fullName evidence="3">CRISPR-associated DNA-binding protein Csm6</fullName>
    </submittedName>
</protein>
<gene>
    <name evidence="3" type="primary">csm6</name>
    <name evidence="3" type="synonym">csa3</name>
    <name evidence="3" type="ordered locus">Hqrw_1370</name>
</gene>
<dbReference type="InterPro" id="IPR036390">
    <property type="entry name" value="WH_DNA-bd_sf"/>
</dbReference>
<proteinExistence type="predicted"/>
<dbReference type="AlphaFoldDB" id="G0LHT7"/>
<feature type="domain" description="HTH iclR-type" evidence="1">
    <location>
        <begin position="147"/>
        <end position="191"/>
    </location>
</feature>
<reference evidence="3 4" key="1">
    <citation type="journal article" date="2011" name="PLoS ONE">
        <title>Haloquadratum walsbyi: limited diversity in a global pond.</title>
        <authorList>
            <person name="Dyall-Smith M."/>
            <person name="Pfeiffer F."/>
            <person name="Klee K."/>
            <person name="Palm P."/>
            <person name="Gross K."/>
            <person name="Schuster S.C."/>
            <person name="Rampp M."/>
            <person name="Oesterhelt D."/>
        </authorList>
    </citation>
    <scope>NUCLEOTIDE SEQUENCE [LARGE SCALE GENOMIC DNA]</scope>
    <source>
        <strain evidence="4">DSM 16854 / JCM 12705 / C23</strain>
    </source>
</reference>
<name>G0LHT7_HALWC</name>
<evidence type="ECO:0000259" key="1">
    <source>
        <dbReference type="Pfam" id="PF09339"/>
    </source>
</evidence>
<dbReference type="NCBIfam" id="TIGR01884">
    <property type="entry name" value="cas_HTH"/>
    <property type="match status" value="1"/>
</dbReference>
<dbReference type="InterPro" id="IPR036388">
    <property type="entry name" value="WH-like_DNA-bd_sf"/>
</dbReference>
<dbReference type="GO" id="GO:0003677">
    <property type="term" value="F:DNA binding"/>
    <property type="evidence" value="ECO:0007669"/>
    <property type="project" value="UniProtKB-KW"/>
</dbReference>
<evidence type="ECO:0000313" key="4">
    <source>
        <dbReference type="Proteomes" id="UP000007954"/>
    </source>
</evidence>
<dbReference type="InterPro" id="IPR005471">
    <property type="entry name" value="Tscrpt_reg_IclR_N"/>
</dbReference>
<dbReference type="Gene3D" id="3.40.50.11700">
    <property type="match status" value="1"/>
</dbReference>
<organism evidence="3 4">
    <name type="scientific">Haloquadratum walsbyi (strain DSM 16854 / JCM 12705 / C23)</name>
    <dbReference type="NCBI Taxonomy" id="768065"/>
    <lineage>
        <taxon>Archaea</taxon>
        <taxon>Methanobacteriati</taxon>
        <taxon>Methanobacteriota</taxon>
        <taxon>Stenosarchaea group</taxon>
        <taxon>Halobacteria</taxon>
        <taxon>Halobacteriales</taxon>
        <taxon>Haloferacaceae</taxon>
        <taxon>Haloquadratum</taxon>
    </lineage>
</organism>
<accession>G0LHT7</accession>
<dbReference type="EMBL" id="FR746099">
    <property type="protein sequence ID" value="CCC39325.1"/>
    <property type="molecule type" value="Genomic_DNA"/>
</dbReference>
<dbReference type="Gene3D" id="1.10.10.10">
    <property type="entry name" value="Winged helix-like DNA-binding domain superfamily/Winged helix DNA-binding domain"/>
    <property type="match status" value="1"/>
</dbReference>
<dbReference type="Pfam" id="PF22662">
    <property type="entry name" value="Csa3_N"/>
    <property type="match status" value="1"/>
</dbReference>
<evidence type="ECO:0000259" key="2">
    <source>
        <dbReference type="Pfam" id="PF22662"/>
    </source>
</evidence>
<dbReference type="InterPro" id="IPR010163">
    <property type="entry name" value="Csa3"/>
</dbReference>
<dbReference type="Proteomes" id="UP000007954">
    <property type="component" value="Chromosome"/>
</dbReference>
<keyword evidence="3" id="KW-0238">DNA-binding</keyword>